<dbReference type="Pfam" id="PF00528">
    <property type="entry name" value="BPD_transp_1"/>
    <property type="match status" value="1"/>
</dbReference>
<feature type="transmembrane region" description="Helical" evidence="9">
    <location>
        <begin position="168"/>
        <end position="191"/>
    </location>
</feature>
<proteinExistence type="inferred from homology"/>
<dbReference type="PANTHER" id="PTHR30614:SF37">
    <property type="entry name" value="AMINO-ACID ABC TRANSPORTER PERMEASE PROTEIN YHDX-RELATED"/>
    <property type="match status" value="1"/>
</dbReference>
<gene>
    <name evidence="11" type="ORF">HED55_23590</name>
</gene>
<protein>
    <submittedName>
        <fullName evidence="11">Amino acid ABC transporter permease</fullName>
    </submittedName>
</protein>
<dbReference type="PANTHER" id="PTHR30614">
    <property type="entry name" value="MEMBRANE COMPONENT OF AMINO ACID ABC TRANSPORTER"/>
    <property type="match status" value="1"/>
</dbReference>
<evidence type="ECO:0000313" key="11">
    <source>
        <dbReference type="EMBL" id="NKC05067.1"/>
    </source>
</evidence>
<evidence type="ECO:0000313" key="12">
    <source>
        <dbReference type="Proteomes" id="UP000704467"/>
    </source>
</evidence>
<feature type="transmembrane region" description="Helical" evidence="9">
    <location>
        <begin position="22"/>
        <end position="47"/>
    </location>
</feature>
<dbReference type="Proteomes" id="UP000704467">
    <property type="component" value="Unassembled WGS sequence"/>
</dbReference>
<keyword evidence="6" id="KW-0029">Amino-acid transport</keyword>
<evidence type="ECO:0000256" key="1">
    <source>
        <dbReference type="ARBA" id="ARBA00004429"/>
    </source>
</evidence>
<evidence type="ECO:0000256" key="4">
    <source>
        <dbReference type="ARBA" id="ARBA00022475"/>
    </source>
</evidence>
<evidence type="ECO:0000256" key="3">
    <source>
        <dbReference type="ARBA" id="ARBA00022448"/>
    </source>
</evidence>
<sequence length="240" mass="25985">MFGLDFNWLADPLYLHWLLKGLWITIALAVMGTAAMLVVGIAGAAVVHFKVPFLFPLTIVLVDLFRNTPPLVQLFFLYFMLSDLGITFTDHATGTQVPLFSGFACVVISLALYNGSIAVEIIRSGIEAVPPQTVEGAKALGYSRGAIFRLVELPLALRMTVPNMTSNVVSLIKTSAQASLVAVTDIMFYATQISLETFLNLEVMIVIWIIYLVIASIATLLAKAIAERFAVPGFSGGVEV</sequence>
<evidence type="ECO:0000256" key="6">
    <source>
        <dbReference type="ARBA" id="ARBA00022970"/>
    </source>
</evidence>
<keyword evidence="5 9" id="KW-0812">Transmembrane</keyword>
<dbReference type="NCBIfam" id="TIGR01726">
    <property type="entry name" value="HEQRo_perm_3TM"/>
    <property type="match status" value="1"/>
</dbReference>
<evidence type="ECO:0000256" key="8">
    <source>
        <dbReference type="ARBA" id="ARBA00023136"/>
    </source>
</evidence>
<dbReference type="InterPro" id="IPR000515">
    <property type="entry name" value="MetI-like"/>
</dbReference>
<evidence type="ECO:0000256" key="2">
    <source>
        <dbReference type="ARBA" id="ARBA00010072"/>
    </source>
</evidence>
<dbReference type="SUPFAM" id="SSF161098">
    <property type="entry name" value="MetI-like"/>
    <property type="match status" value="1"/>
</dbReference>
<dbReference type="InterPro" id="IPR043429">
    <property type="entry name" value="ArtM/GltK/GlnP/TcyL/YhdX-like"/>
</dbReference>
<keyword evidence="8 9" id="KW-0472">Membrane</keyword>
<feature type="transmembrane region" description="Helical" evidence="9">
    <location>
        <begin position="99"/>
        <end position="122"/>
    </location>
</feature>
<keyword evidence="4" id="KW-1003">Cell membrane</keyword>
<dbReference type="Gene3D" id="1.10.3720.10">
    <property type="entry name" value="MetI-like"/>
    <property type="match status" value="1"/>
</dbReference>
<dbReference type="CDD" id="cd06261">
    <property type="entry name" value="TM_PBP2"/>
    <property type="match status" value="1"/>
</dbReference>
<feature type="transmembrane region" description="Helical" evidence="9">
    <location>
        <begin position="54"/>
        <end position="79"/>
    </location>
</feature>
<comment type="subcellular location">
    <subcellularLocation>
        <location evidence="1">Cell inner membrane</location>
        <topology evidence="1">Multi-pass membrane protein</topology>
    </subcellularLocation>
    <subcellularLocation>
        <location evidence="9">Cell membrane</location>
        <topology evidence="9">Multi-pass membrane protein</topology>
    </subcellularLocation>
</comment>
<keyword evidence="7 9" id="KW-1133">Transmembrane helix</keyword>
<organism evidence="11 12">
    <name type="scientific">Brucella haematophila</name>
    <dbReference type="NCBI Taxonomy" id="419474"/>
    <lineage>
        <taxon>Bacteria</taxon>
        <taxon>Pseudomonadati</taxon>
        <taxon>Pseudomonadota</taxon>
        <taxon>Alphaproteobacteria</taxon>
        <taxon>Hyphomicrobiales</taxon>
        <taxon>Brucellaceae</taxon>
        <taxon>Brucella/Ochrobactrum group</taxon>
        <taxon>Brucella</taxon>
    </lineage>
</organism>
<comment type="caution">
    <text evidence="11">The sequence shown here is derived from an EMBL/GenBank/DDBJ whole genome shotgun (WGS) entry which is preliminary data.</text>
</comment>
<comment type="similarity">
    <text evidence="2">Belongs to the binding-protein-dependent transport system permease family. HisMQ subfamily.</text>
</comment>
<dbReference type="InterPro" id="IPR035906">
    <property type="entry name" value="MetI-like_sf"/>
</dbReference>
<evidence type="ECO:0000259" key="10">
    <source>
        <dbReference type="PROSITE" id="PS50928"/>
    </source>
</evidence>
<reference evidence="11 12" key="1">
    <citation type="submission" date="2020-03" db="EMBL/GenBank/DDBJ databases">
        <title>Whole genome sequencing of clinical and environmental type strains of Ochrobactrum.</title>
        <authorList>
            <person name="Dharne M."/>
        </authorList>
    </citation>
    <scope>NUCLEOTIDE SEQUENCE [LARGE SCALE GENOMIC DNA]</scope>
    <source>
        <strain evidence="11 12">CIP 109452</strain>
    </source>
</reference>
<name>A0ABX1DQ45_9HYPH</name>
<evidence type="ECO:0000256" key="7">
    <source>
        <dbReference type="ARBA" id="ARBA00022989"/>
    </source>
</evidence>
<keyword evidence="3 9" id="KW-0813">Transport</keyword>
<keyword evidence="12" id="KW-1185">Reference proteome</keyword>
<feature type="transmembrane region" description="Helical" evidence="9">
    <location>
        <begin position="203"/>
        <end position="222"/>
    </location>
</feature>
<accession>A0ABX1DQ45</accession>
<evidence type="ECO:0000256" key="5">
    <source>
        <dbReference type="ARBA" id="ARBA00022692"/>
    </source>
</evidence>
<evidence type="ECO:0000256" key="9">
    <source>
        <dbReference type="RuleBase" id="RU363032"/>
    </source>
</evidence>
<dbReference type="InterPro" id="IPR010065">
    <property type="entry name" value="AA_ABC_transptr_permease_3TM"/>
</dbReference>
<feature type="domain" description="ABC transmembrane type-1" evidence="10">
    <location>
        <begin position="22"/>
        <end position="222"/>
    </location>
</feature>
<dbReference type="PROSITE" id="PS50928">
    <property type="entry name" value="ABC_TM1"/>
    <property type="match status" value="1"/>
</dbReference>
<dbReference type="EMBL" id="JAAVLN010000003">
    <property type="protein sequence ID" value="NKC05067.1"/>
    <property type="molecule type" value="Genomic_DNA"/>
</dbReference>